<comment type="caution">
    <text evidence="10">The sequence shown here is derived from an EMBL/GenBank/DDBJ whole genome shotgun (WGS) entry which is preliminary data.</text>
</comment>
<evidence type="ECO:0000313" key="10">
    <source>
        <dbReference type="EMBL" id="TCD07671.1"/>
    </source>
</evidence>
<evidence type="ECO:0000256" key="8">
    <source>
        <dbReference type="SAM" id="Phobius"/>
    </source>
</evidence>
<dbReference type="NCBIfam" id="TIGR04056">
    <property type="entry name" value="OMP_RagA_SusC"/>
    <property type="match status" value="1"/>
</dbReference>
<comment type="subcellular location">
    <subcellularLocation>
        <location evidence="1 7">Cell outer membrane</location>
        <topology evidence="1 7">Multi-pass membrane protein</topology>
    </subcellularLocation>
</comment>
<keyword evidence="5 7" id="KW-0472">Membrane</keyword>
<keyword evidence="3 7" id="KW-1134">Transmembrane beta strand</keyword>
<sequence>MKKIRYFIVRALPCLFFKLAQKPDNIPKLLFELSFGKDKQFMQSREPDSNQLAELCKDELRLQKLKRKMGLCCLIIAIMFIIPCIPNEAHSQESSGLVKGKVLDESKRAIPSATVRVLGKKIFILSDIQGNFLLQNVSRGDTLLLSCVGFKDAKFGVGNGDDLGELVLVQDNTQLMDVEIVSTGYQQVPRERATGSFVQLDTKLLNRRVSTNILDRLEGVTSGLSFNRNTISSNGSNPSSLSVRGRSTIFANPNPLIVVDNFPFSGDISAINPNDIASITVLKDAAAASIWGALSGNGVIVITTKKGTMGTAPKVDFSANLTIGERPDLYKAPRLSASSFIEVEKFLFDKGYYNSRITSSTHPVLSPVVEILLRRRSGQISSLDSAKLIGDYAGNDTRSDLAEYYYRNVVNQQYSLSVSGGADSHSYYLGAGLDRNLTSLERNSFDRININGSNTFLFAKKRLEWTTAFYYTRNHTENNGLSATLGYPYLKLKNADGSNASIPYQYRKPYVDTLGNGKLLDWSYRPLDELAQNDNVTSLTEYRLNTLLKYTILRGFDASVQYQYNEGNGILRTLYNQDRFYTRDYINRFTQISSGGVYTRLVPLGAILDNRNNLSVSQNLRGQFAFNQKFGKQHDLSAILGMEAREVSGNSASNRLYGYSEVGAAGAVNYLGTFVMLPTNSTGMIESGLSQLQTSNRFVSTFANAAYTYADRYTLSASARKDESNVFGATTNQKGIPLWSVGASWQISSEPFYQFEEIPYLRFRITRGYQGNVDNSLSPQVTVTTNPISLNTAGSPYSVLSNPPNPELRWERIGMINLGLDFRFRENRVQGTFEFFSKNGRDLIGISTIDPTTGVQTFKGNSANMNVRGLDVTLNTRNLVGKFNWSSVLLFSIARDRVTKYLLSPPTISAALTGGISPIEGNPLYSIYALEWAGLNTSGNPQVLLNGLPSTNYSAILSSADLSNLKYIGPVNPPVFGSLRNDFDCGNWNISINISYKFGNYFRNPGLGYGNIFTGNISYMDSQYLSRWKNPGDEAITDVPSMIYPANANRDMAYNYSDILIERGDHIRLQDINLSYDFALPKGGSKLFRSLRIFTYVNNLGILWSVNKLGLDPDYLTSAFANPRTYAFGIRAGL</sequence>
<dbReference type="InterPro" id="IPR012910">
    <property type="entry name" value="Plug_dom"/>
</dbReference>
<dbReference type="Gene3D" id="2.40.170.20">
    <property type="entry name" value="TonB-dependent receptor, beta-barrel domain"/>
    <property type="match status" value="1"/>
</dbReference>
<feature type="domain" description="TonB-dependent receptor plug" evidence="9">
    <location>
        <begin position="192"/>
        <end position="299"/>
    </location>
</feature>
<dbReference type="PROSITE" id="PS52016">
    <property type="entry name" value="TONB_DEPENDENT_REC_3"/>
    <property type="match status" value="1"/>
</dbReference>
<feature type="transmembrane region" description="Helical" evidence="8">
    <location>
        <begin position="69"/>
        <end position="89"/>
    </location>
</feature>
<evidence type="ECO:0000313" key="11">
    <source>
        <dbReference type="Proteomes" id="UP000291485"/>
    </source>
</evidence>
<dbReference type="InterPro" id="IPR008969">
    <property type="entry name" value="CarboxyPept-like_regulatory"/>
</dbReference>
<dbReference type="SUPFAM" id="SSF49464">
    <property type="entry name" value="Carboxypeptidase regulatory domain-like"/>
    <property type="match status" value="1"/>
</dbReference>
<reference evidence="10 11" key="1">
    <citation type="submission" date="2019-02" db="EMBL/GenBank/DDBJ databases">
        <title>Pedobacter sp. RP-3-11 sp. nov., isolated from Arctic soil.</title>
        <authorList>
            <person name="Dahal R.H."/>
        </authorList>
    </citation>
    <scope>NUCLEOTIDE SEQUENCE [LARGE SCALE GENOMIC DNA]</scope>
    <source>
        <strain evidence="10 11">RP-3-11</strain>
    </source>
</reference>
<accession>A0A4R0NZ15</accession>
<evidence type="ECO:0000256" key="5">
    <source>
        <dbReference type="ARBA" id="ARBA00023136"/>
    </source>
</evidence>
<evidence type="ECO:0000259" key="9">
    <source>
        <dbReference type="Pfam" id="PF07715"/>
    </source>
</evidence>
<evidence type="ECO:0000256" key="4">
    <source>
        <dbReference type="ARBA" id="ARBA00022692"/>
    </source>
</evidence>
<dbReference type="SUPFAM" id="SSF56935">
    <property type="entry name" value="Porins"/>
    <property type="match status" value="1"/>
</dbReference>
<keyword evidence="8" id="KW-1133">Transmembrane helix</keyword>
<dbReference type="EMBL" id="SJSN01000010">
    <property type="protein sequence ID" value="TCD07671.1"/>
    <property type="molecule type" value="Genomic_DNA"/>
</dbReference>
<dbReference type="InterPro" id="IPR023997">
    <property type="entry name" value="TonB-dep_OMP_SusC/RagA_CS"/>
</dbReference>
<keyword evidence="4 7" id="KW-0812">Transmembrane</keyword>
<organism evidence="10 11">
    <name type="scientific">Pedobacter frigidisoli</name>
    <dbReference type="NCBI Taxonomy" id="2530455"/>
    <lineage>
        <taxon>Bacteria</taxon>
        <taxon>Pseudomonadati</taxon>
        <taxon>Bacteroidota</taxon>
        <taxon>Sphingobacteriia</taxon>
        <taxon>Sphingobacteriales</taxon>
        <taxon>Sphingobacteriaceae</taxon>
        <taxon>Pedobacter</taxon>
    </lineage>
</organism>
<dbReference type="AlphaFoldDB" id="A0A4R0NZ15"/>
<dbReference type="InterPro" id="IPR023996">
    <property type="entry name" value="TonB-dep_OMP_SusC/RagA"/>
</dbReference>
<comment type="similarity">
    <text evidence="7">Belongs to the TonB-dependent receptor family.</text>
</comment>
<dbReference type="Proteomes" id="UP000291485">
    <property type="component" value="Unassembled WGS sequence"/>
</dbReference>
<evidence type="ECO:0000256" key="6">
    <source>
        <dbReference type="ARBA" id="ARBA00023237"/>
    </source>
</evidence>
<evidence type="ECO:0000256" key="3">
    <source>
        <dbReference type="ARBA" id="ARBA00022452"/>
    </source>
</evidence>
<gene>
    <name evidence="10" type="ORF">EZ449_14140</name>
</gene>
<evidence type="ECO:0000256" key="2">
    <source>
        <dbReference type="ARBA" id="ARBA00022448"/>
    </source>
</evidence>
<evidence type="ECO:0000256" key="1">
    <source>
        <dbReference type="ARBA" id="ARBA00004571"/>
    </source>
</evidence>
<dbReference type="InterPro" id="IPR037066">
    <property type="entry name" value="Plug_dom_sf"/>
</dbReference>
<evidence type="ECO:0000256" key="7">
    <source>
        <dbReference type="PROSITE-ProRule" id="PRU01360"/>
    </source>
</evidence>
<proteinExistence type="inferred from homology"/>
<keyword evidence="11" id="KW-1185">Reference proteome</keyword>
<keyword evidence="6 7" id="KW-0998">Cell outer membrane</keyword>
<protein>
    <submittedName>
        <fullName evidence="10">SusC/RagA family TonB-linked outer membrane protein</fullName>
    </submittedName>
</protein>
<dbReference type="OrthoDB" id="9768177at2"/>
<name>A0A4R0NZ15_9SPHI</name>
<dbReference type="Pfam" id="PF07715">
    <property type="entry name" value="Plug"/>
    <property type="match status" value="1"/>
</dbReference>
<keyword evidence="2 7" id="KW-0813">Transport</keyword>
<dbReference type="Gene3D" id="2.170.130.10">
    <property type="entry name" value="TonB-dependent receptor, plug domain"/>
    <property type="match status" value="1"/>
</dbReference>
<dbReference type="NCBIfam" id="TIGR04057">
    <property type="entry name" value="SusC_RagA_signa"/>
    <property type="match status" value="1"/>
</dbReference>
<dbReference type="GO" id="GO:0009279">
    <property type="term" value="C:cell outer membrane"/>
    <property type="evidence" value="ECO:0007669"/>
    <property type="project" value="UniProtKB-SubCell"/>
</dbReference>
<dbReference type="Pfam" id="PF13715">
    <property type="entry name" value="CarbopepD_reg_2"/>
    <property type="match status" value="1"/>
</dbReference>
<dbReference type="InterPro" id="IPR039426">
    <property type="entry name" value="TonB-dep_rcpt-like"/>
</dbReference>
<dbReference type="InterPro" id="IPR036942">
    <property type="entry name" value="Beta-barrel_TonB_sf"/>
</dbReference>